<gene>
    <name evidence="1" type="ORF">BECKLFY1418B_GA0070995_10433</name>
</gene>
<name>A0A450UKZ7_9GAMM</name>
<dbReference type="EMBL" id="CAADFF010000043">
    <property type="protein sequence ID" value="VFJ93219.1"/>
    <property type="molecule type" value="Genomic_DNA"/>
</dbReference>
<organism evidence="1">
    <name type="scientific">Candidatus Kentrum sp. LFY</name>
    <dbReference type="NCBI Taxonomy" id="2126342"/>
    <lineage>
        <taxon>Bacteria</taxon>
        <taxon>Pseudomonadati</taxon>
        <taxon>Pseudomonadota</taxon>
        <taxon>Gammaproteobacteria</taxon>
        <taxon>Candidatus Kentrum</taxon>
    </lineage>
</organism>
<sequence length="122" mass="14028">MHKTTARFRCGFDALPSNVQEIARRNYDLLEENPRHPSLHFEKVCKLWSVRVGRGHSATKAATESCCRPWHWVPAFPSGMTREVVSGDCVEIQNSRHPAMDWRDPVPGMAKTTREFLSNHNR</sequence>
<evidence type="ECO:0000313" key="1">
    <source>
        <dbReference type="EMBL" id="VFJ93219.1"/>
    </source>
</evidence>
<protein>
    <submittedName>
        <fullName evidence="1">Uncharacterized protein</fullName>
    </submittedName>
</protein>
<accession>A0A450UKZ7</accession>
<proteinExistence type="predicted"/>
<dbReference type="AlphaFoldDB" id="A0A450UKZ7"/>
<reference evidence="1" key="1">
    <citation type="submission" date="2019-02" db="EMBL/GenBank/DDBJ databases">
        <authorList>
            <person name="Gruber-Vodicka R. H."/>
            <person name="Seah K. B. B."/>
        </authorList>
    </citation>
    <scope>NUCLEOTIDE SEQUENCE</scope>
    <source>
        <strain evidence="1">BECK_M7</strain>
    </source>
</reference>